<evidence type="ECO:0000313" key="1">
    <source>
        <dbReference type="EMBL" id="PWD52246.1"/>
    </source>
</evidence>
<dbReference type="InterPro" id="IPR023982">
    <property type="entry name" value="CHP04029_CMD-like"/>
</dbReference>
<proteinExistence type="predicted"/>
<protein>
    <submittedName>
        <fullName evidence="1">CMD domain protein</fullName>
    </submittedName>
</protein>
<dbReference type="InterPro" id="IPR029032">
    <property type="entry name" value="AhpD-like"/>
</dbReference>
<sequence>MLTPPDLLDDVLGVSEGDAIDAVRRSRPAARENTQATLTALFALEDGADGADVPTLAERLAVATFVVGLHGESPLLAVYAADLDPEVRDVVTGLVAQAVRPGPFGVYREPGLAEESVEGPRWAAPTDALGPRLAAALTHAALLVQRPRESSPQALAALLAAGWSRTEIVTLSQLVAFLTYQVRVVAGLAVLKESRS</sequence>
<accession>A0A2U1ZZ31</accession>
<dbReference type="OrthoDB" id="8718286at2"/>
<comment type="caution">
    <text evidence="1">The sequence shown here is derived from an EMBL/GenBank/DDBJ whole genome shotgun (WGS) entry which is preliminary data.</text>
</comment>
<gene>
    <name evidence="1" type="ORF">C8046_00340</name>
</gene>
<reference evidence="1 2" key="1">
    <citation type="submission" date="2018-03" db="EMBL/GenBank/DDBJ databases">
        <title>Genome assembly of novel Miniimonas species PCH200.</title>
        <authorList>
            <person name="Thakur V."/>
            <person name="Kumar V."/>
            <person name="Singh D."/>
        </authorList>
    </citation>
    <scope>NUCLEOTIDE SEQUENCE [LARGE SCALE GENOMIC DNA]</scope>
    <source>
        <strain evidence="1 2">PCH200</strain>
    </source>
</reference>
<evidence type="ECO:0000313" key="2">
    <source>
        <dbReference type="Proteomes" id="UP000245166"/>
    </source>
</evidence>
<dbReference type="NCBIfam" id="TIGR04029">
    <property type="entry name" value="CMD_Avi_7170"/>
    <property type="match status" value="1"/>
</dbReference>
<organism evidence="1 2">
    <name type="scientific">Serinibacter arcticus</name>
    <dbReference type="NCBI Taxonomy" id="1655435"/>
    <lineage>
        <taxon>Bacteria</taxon>
        <taxon>Bacillati</taxon>
        <taxon>Actinomycetota</taxon>
        <taxon>Actinomycetes</taxon>
        <taxon>Micrococcales</taxon>
        <taxon>Beutenbergiaceae</taxon>
        <taxon>Serinibacter</taxon>
    </lineage>
</organism>
<dbReference type="SUPFAM" id="SSF69118">
    <property type="entry name" value="AhpD-like"/>
    <property type="match status" value="1"/>
</dbReference>
<dbReference type="EMBL" id="PYHR01000002">
    <property type="protein sequence ID" value="PWD52246.1"/>
    <property type="molecule type" value="Genomic_DNA"/>
</dbReference>
<name>A0A2U1ZZ31_9MICO</name>
<dbReference type="Gene3D" id="1.20.1290.10">
    <property type="entry name" value="AhpD-like"/>
    <property type="match status" value="1"/>
</dbReference>
<keyword evidence="2" id="KW-1185">Reference proteome</keyword>
<dbReference type="AlphaFoldDB" id="A0A2U1ZZ31"/>
<dbReference type="Proteomes" id="UP000245166">
    <property type="component" value="Unassembled WGS sequence"/>
</dbReference>